<keyword evidence="4" id="KW-1185">Reference proteome</keyword>
<organism evidence="3 4">
    <name type="scientific">Bradyrhizobium frederickii</name>
    <dbReference type="NCBI Taxonomy" id="2560054"/>
    <lineage>
        <taxon>Bacteria</taxon>
        <taxon>Pseudomonadati</taxon>
        <taxon>Pseudomonadota</taxon>
        <taxon>Alphaproteobacteria</taxon>
        <taxon>Hyphomicrobiales</taxon>
        <taxon>Nitrobacteraceae</taxon>
        <taxon>Bradyrhizobium</taxon>
    </lineage>
</organism>
<evidence type="ECO:0000256" key="2">
    <source>
        <dbReference type="SAM" id="SignalP"/>
    </source>
</evidence>
<comment type="caution">
    <text evidence="3">The sequence shown here is derived from an EMBL/GenBank/DDBJ whole genome shotgun (WGS) entry which is preliminary data.</text>
</comment>
<evidence type="ECO:0008006" key="5">
    <source>
        <dbReference type="Google" id="ProtNLM"/>
    </source>
</evidence>
<dbReference type="RefSeq" id="WP_126259143.1">
    <property type="nucleotide sequence ID" value="NZ_SPQU01000031.1"/>
</dbReference>
<evidence type="ECO:0000256" key="1">
    <source>
        <dbReference type="SAM" id="MobiDB-lite"/>
    </source>
</evidence>
<protein>
    <recommendedName>
        <fullName evidence="5">LVIVD repeat-containing protein</fullName>
    </recommendedName>
</protein>
<dbReference type="OrthoDB" id="8375at2"/>
<feature type="signal peptide" evidence="2">
    <location>
        <begin position="1"/>
        <end position="22"/>
    </location>
</feature>
<accession>A0A4Y9KQU4</accession>
<evidence type="ECO:0000313" key="4">
    <source>
        <dbReference type="Proteomes" id="UP000298225"/>
    </source>
</evidence>
<dbReference type="EMBL" id="SPQU01000031">
    <property type="protein sequence ID" value="TFV30506.1"/>
    <property type="molecule type" value="Genomic_DNA"/>
</dbReference>
<reference evidence="3 4" key="1">
    <citation type="submission" date="2019-03" db="EMBL/GenBank/DDBJ databases">
        <title>Bradyrhizobium strains diversity isolated from Chamaecrista fasciculata.</title>
        <authorList>
            <person name="Urquiaga M.C.O."/>
            <person name="Hungria M."/>
            <person name="Delamuta J.R.M."/>
        </authorList>
    </citation>
    <scope>NUCLEOTIDE SEQUENCE [LARGE SCALE GENOMIC DNA]</scope>
    <source>
        <strain evidence="3 4">CNPSo 3424</strain>
    </source>
</reference>
<feature type="chain" id="PRO_5021313144" description="LVIVD repeat-containing protein" evidence="2">
    <location>
        <begin position="23"/>
        <end position="481"/>
    </location>
</feature>
<name>A0A4Y9KQU4_9BRAD</name>
<sequence>MFRCVLTAAAVVLFASSTAVHAQRQTVGAPPEASNMKLVGYNDLQARSAYQPTIHHQGDRWIAYIGHHGGTDDVPAPVNPMTGKPEPNGTSIVDVTDPARPKYLRHLPGQEGKYESGGAQMVRVCDGKALPKGDPNAVYMLRTFGSEAHEIWNVTDPASPVLITRIGGLKDTHKSWWECDTGIAYLVSGAPDWRTRRMTQVYDLSDPARPQKIRDFGLPGQEPGSTRAVPTELHGPISTGPKGNRVYFGYGTNKGGILQIVDRDKLLSGAKEPTPDNLRYPEIARLPMSAFNGAHTTFPMLDMPIAEFSEDKDGKTRDIVMIVNEAILNECGEARQMVWFADVTTETRPMMISSYTVPEASGQFCQRGGRFGAHSSNESTAPVYHKKMAFIAFFNAGVRALDIRDPYHPREVGYFIPSITAATDKRCIPIEGGERCKVAIQTNNVETDDRGYIYIVDRANTGLHILDLTGPARTASGLPKN</sequence>
<proteinExistence type="predicted"/>
<evidence type="ECO:0000313" key="3">
    <source>
        <dbReference type="EMBL" id="TFV30506.1"/>
    </source>
</evidence>
<keyword evidence="2" id="KW-0732">Signal</keyword>
<feature type="region of interest" description="Disordered" evidence="1">
    <location>
        <begin position="210"/>
        <end position="236"/>
    </location>
</feature>
<gene>
    <name evidence="3" type="ORF">E4K66_34685</name>
</gene>
<dbReference type="Proteomes" id="UP000298225">
    <property type="component" value="Unassembled WGS sequence"/>
</dbReference>
<dbReference type="AlphaFoldDB" id="A0A4Y9KQU4"/>